<dbReference type="SMART" id="SM00028">
    <property type="entry name" value="TPR"/>
    <property type="match status" value="1"/>
</dbReference>
<dbReference type="Gene3D" id="1.25.40.10">
    <property type="entry name" value="Tetratricopeptide repeat domain"/>
    <property type="match status" value="1"/>
</dbReference>
<feature type="transmembrane region" description="Helical" evidence="2">
    <location>
        <begin position="35"/>
        <end position="55"/>
    </location>
</feature>
<proteinExistence type="predicted"/>
<dbReference type="InterPro" id="IPR011990">
    <property type="entry name" value="TPR-like_helical_dom_sf"/>
</dbReference>
<keyword evidence="2" id="KW-0812">Transmembrane</keyword>
<evidence type="ECO:0008006" key="5">
    <source>
        <dbReference type="Google" id="ProtNLM"/>
    </source>
</evidence>
<dbReference type="AlphaFoldDB" id="A0AAJ6DD32"/>
<reference evidence="3 4" key="1">
    <citation type="submission" date="2023-03" db="EMBL/GenBank/DDBJ databases">
        <title>Complete genome sequences of several Auritidibacter ignavus strains isolated from ear infections.</title>
        <authorList>
            <person name="Baehr T."/>
            <person name="Baumhoegger A.M."/>
        </authorList>
    </citation>
    <scope>NUCLEOTIDE SEQUENCE [LARGE SCALE GENOMIC DNA]</scope>
    <source>
        <strain evidence="3 4">BABAE-6</strain>
    </source>
</reference>
<evidence type="ECO:0000256" key="1">
    <source>
        <dbReference type="PROSITE-ProRule" id="PRU00339"/>
    </source>
</evidence>
<keyword evidence="4" id="KW-1185">Reference proteome</keyword>
<organism evidence="3 4">
    <name type="scientific">Auritidibacter ignavus</name>
    <dbReference type="NCBI Taxonomy" id="678932"/>
    <lineage>
        <taxon>Bacteria</taxon>
        <taxon>Bacillati</taxon>
        <taxon>Actinomycetota</taxon>
        <taxon>Actinomycetes</taxon>
        <taxon>Micrococcales</taxon>
        <taxon>Micrococcaceae</taxon>
        <taxon>Auritidibacter</taxon>
    </lineage>
</organism>
<evidence type="ECO:0000256" key="2">
    <source>
        <dbReference type="SAM" id="Phobius"/>
    </source>
</evidence>
<keyword evidence="1" id="KW-0802">TPR repeat</keyword>
<evidence type="ECO:0000313" key="4">
    <source>
        <dbReference type="Proteomes" id="UP001224674"/>
    </source>
</evidence>
<dbReference type="Proteomes" id="UP001224674">
    <property type="component" value="Chromosome"/>
</dbReference>
<sequence length="147" mass="16538">MKNKIAAIALIVLALLFIFLGLTSAIGFISSQSTLANLIGWAVIVMLLFGIWALMREWRFGVGTERLAKILDQEGGLPVDDLPRGKYNKIDQAAADEDFEIYRIETQNDPENWRSWFRLGLAYDAAGDRRRARQALNKAIKMEAGHD</sequence>
<dbReference type="PROSITE" id="PS50005">
    <property type="entry name" value="TPR"/>
    <property type="match status" value="1"/>
</dbReference>
<dbReference type="RefSeq" id="WP_110110877.1">
    <property type="nucleotide sequence ID" value="NZ_CP122566.1"/>
</dbReference>
<name>A0AAJ6DD32_9MICC</name>
<gene>
    <name evidence="3" type="ORF">QDX21_04610</name>
</gene>
<keyword evidence="2" id="KW-0472">Membrane</keyword>
<protein>
    <recommendedName>
        <fullName evidence="5">Tetratricopeptide repeat protein</fullName>
    </recommendedName>
</protein>
<keyword evidence="2" id="KW-1133">Transmembrane helix</keyword>
<accession>A0AAJ6DD32</accession>
<dbReference type="InterPro" id="IPR019734">
    <property type="entry name" value="TPR_rpt"/>
</dbReference>
<dbReference type="SUPFAM" id="SSF48452">
    <property type="entry name" value="TPR-like"/>
    <property type="match status" value="1"/>
</dbReference>
<dbReference type="EMBL" id="CP122566">
    <property type="protein sequence ID" value="WGH94079.1"/>
    <property type="molecule type" value="Genomic_DNA"/>
</dbReference>
<evidence type="ECO:0000313" key="3">
    <source>
        <dbReference type="EMBL" id="WGH94079.1"/>
    </source>
</evidence>
<feature type="repeat" description="TPR" evidence="1">
    <location>
        <begin position="113"/>
        <end position="146"/>
    </location>
</feature>